<keyword evidence="2" id="KW-0413">Isomerase</keyword>
<dbReference type="GO" id="GO:0016853">
    <property type="term" value="F:isomerase activity"/>
    <property type="evidence" value="ECO:0007669"/>
    <property type="project" value="UniProtKB-KW"/>
</dbReference>
<protein>
    <submittedName>
        <fullName evidence="2">Sugar phosphate isomerase/epimerase</fullName>
    </submittedName>
</protein>
<feature type="domain" description="Xylose isomerase-like TIM barrel" evidence="1">
    <location>
        <begin position="50"/>
        <end position="256"/>
    </location>
</feature>
<dbReference type="InterPro" id="IPR050312">
    <property type="entry name" value="IolE/XylAMocC-like"/>
</dbReference>
<dbReference type="PANTHER" id="PTHR12110:SF53">
    <property type="entry name" value="BLR5974 PROTEIN"/>
    <property type="match status" value="1"/>
</dbReference>
<evidence type="ECO:0000259" key="1">
    <source>
        <dbReference type="Pfam" id="PF01261"/>
    </source>
</evidence>
<dbReference type="Gene3D" id="3.20.20.150">
    <property type="entry name" value="Divalent-metal-dependent TIM barrel enzymes"/>
    <property type="match status" value="1"/>
</dbReference>
<evidence type="ECO:0000313" key="3">
    <source>
        <dbReference type="Proteomes" id="UP001232343"/>
    </source>
</evidence>
<dbReference type="Proteomes" id="UP001232343">
    <property type="component" value="Unassembled WGS sequence"/>
</dbReference>
<comment type="caution">
    <text evidence="2">The sequence shown here is derived from an EMBL/GenBank/DDBJ whole genome shotgun (WGS) entry which is preliminary data.</text>
</comment>
<dbReference type="InterPro" id="IPR036237">
    <property type="entry name" value="Xyl_isomerase-like_sf"/>
</dbReference>
<dbReference type="EMBL" id="JAUSUO010000001">
    <property type="protein sequence ID" value="MDQ0342426.1"/>
    <property type="molecule type" value="Genomic_DNA"/>
</dbReference>
<accession>A0ABU0D1Y9</accession>
<dbReference type="Pfam" id="PF01261">
    <property type="entry name" value="AP_endonuc_2"/>
    <property type="match status" value="1"/>
</dbReference>
<dbReference type="InterPro" id="IPR013022">
    <property type="entry name" value="Xyl_isomerase-like_TIM-brl"/>
</dbReference>
<organism evidence="2 3">
    <name type="scientific">Lederbergia wuyishanensis</name>
    <dbReference type="NCBI Taxonomy" id="1347903"/>
    <lineage>
        <taxon>Bacteria</taxon>
        <taxon>Bacillati</taxon>
        <taxon>Bacillota</taxon>
        <taxon>Bacilli</taxon>
        <taxon>Bacillales</taxon>
        <taxon>Bacillaceae</taxon>
        <taxon>Lederbergia</taxon>
    </lineage>
</organism>
<dbReference type="RefSeq" id="WP_244680587.1">
    <property type="nucleotide sequence ID" value="NZ_JALIRM010000001.1"/>
</dbReference>
<keyword evidence="3" id="KW-1185">Reference proteome</keyword>
<proteinExistence type="predicted"/>
<name>A0ABU0D1Y9_9BACI</name>
<evidence type="ECO:0000313" key="2">
    <source>
        <dbReference type="EMBL" id="MDQ0342426.1"/>
    </source>
</evidence>
<reference evidence="2 3" key="1">
    <citation type="submission" date="2023-07" db="EMBL/GenBank/DDBJ databases">
        <title>Genomic Encyclopedia of Type Strains, Phase IV (KMG-IV): sequencing the most valuable type-strain genomes for metagenomic binning, comparative biology and taxonomic classification.</title>
        <authorList>
            <person name="Goeker M."/>
        </authorList>
    </citation>
    <scope>NUCLEOTIDE SEQUENCE [LARGE SCALE GENOMIC DNA]</scope>
    <source>
        <strain evidence="2 3">DSM 27848</strain>
    </source>
</reference>
<gene>
    <name evidence="2" type="ORF">J2S14_001219</name>
</gene>
<sequence length="275" mass="31062">MSYLSLSTWSLHRNLGPLNWTTWNDEQKSHVVQVEPQPELTNLLELPSILASKGFKAIEICHFNFPSTDPDYLQKLKNACTEANISFNTLLLDYGDITSDDEVRRNADINLIKKWIEIASKTGAKHIRIIAGDASPNNEAALERSSDILNNLIEFAKGLEVRIITENFHSLTSTAENCIRLVKNCNEELGLIADFGNFKGETKYEEIENILPFSQSVHAKPEMDSEGVPDEDEFRKCLDRLAATNYNGPINIIYDGPGDMWEGIERVKKIVESYL</sequence>
<dbReference type="SUPFAM" id="SSF51658">
    <property type="entry name" value="Xylose isomerase-like"/>
    <property type="match status" value="1"/>
</dbReference>
<dbReference type="PANTHER" id="PTHR12110">
    <property type="entry name" value="HYDROXYPYRUVATE ISOMERASE"/>
    <property type="match status" value="1"/>
</dbReference>